<dbReference type="InterPro" id="IPR011990">
    <property type="entry name" value="TPR-like_helical_dom_sf"/>
</dbReference>
<dbReference type="InterPro" id="IPR051677">
    <property type="entry name" value="AfsR-DnrI-RedD_regulator"/>
</dbReference>
<reference evidence="2" key="1">
    <citation type="submission" date="2016-03" db="EMBL/GenBank/DDBJ databases">
        <authorList>
            <person name="Ploux O."/>
        </authorList>
    </citation>
    <scope>NUCLEOTIDE SEQUENCE</scope>
    <source>
        <strain evidence="2">UC10</strain>
    </source>
</reference>
<dbReference type="PANTHER" id="PTHR35807">
    <property type="entry name" value="TRANSCRIPTIONAL REGULATOR REDD-RELATED"/>
    <property type="match status" value="1"/>
</dbReference>
<dbReference type="InterPro" id="IPR016032">
    <property type="entry name" value="Sig_transdc_resp-reg_C-effctor"/>
</dbReference>
<sequence length="268" mass="30129">MNAWIGNRPPLIRLLGECRIGDDDRSQRLAYRKGWALLAYLAVERTRTHRRSQIAAMLWPELEQQAALTNLRQVLRDLNQALHAAVGEGVLLVDRETVRLCPQASHGLLDIDLLESGGAEADWLLDAGELLDGIVLDHCDDFGEWLLGVRSWTWRRLLGALERRRDDAAASGDLGLAVRLGHRQVALDRWDEAGQRGLMRLYQQMGKPGVALECYRMLEDHLRRELDVEPQAATRALAAEIEQQAPRFSAPPPLRAARMNQLWAGMAA</sequence>
<gene>
    <name evidence="2" type="ORF">STPYR_11731</name>
</gene>
<proteinExistence type="predicted"/>
<dbReference type="SMART" id="SM01043">
    <property type="entry name" value="BTAD"/>
    <property type="match status" value="1"/>
</dbReference>
<dbReference type="InterPro" id="IPR005158">
    <property type="entry name" value="BTAD"/>
</dbReference>
<evidence type="ECO:0000313" key="2">
    <source>
        <dbReference type="EMBL" id="SBV36801.1"/>
    </source>
</evidence>
<dbReference type="Pfam" id="PF03704">
    <property type="entry name" value="BTAD"/>
    <property type="match status" value="1"/>
</dbReference>
<dbReference type="AlphaFoldDB" id="A0A1Y5Q3H8"/>
<dbReference type="InterPro" id="IPR036388">
    <property type="entry name" value="WH-like_DNA-bd_sf"/>
</dbReference>
<dbReference type="SUPFAM" id="SSF46894">
    <property type="entry name" value="C-terminal effector domain of the bipartite response regulators"/>
    <property type="match status" value="1"/>
</dbReference>
<feature type="domain" description="Bacterial transcriptional activator" evidence="1">
    <location>
        <begin position="109"/>
        <end position="242"/>
    </location>
</feature>
<protein>
    <recommendedName>
        <fullName evidence="1">Bacterial transcriptional activator domain-containing protein</fullName>
    </recommendedName>
</protein>
<accession>A0A1Y5Q3H8</accession>
<name>A0A1Y5Q3H8_9GAMM</name>
<evidence type="ECO:0000259" key="1">
    <source>
        <dbReference type="SMART" id="SM01043"/>
    </source>
</evidence>
<dbReference type="EMBL" id="FLTS01000001">
    <property type="protein sequence ID" value="SBV36801.1"/>
    <property type="molecule type" value="Genomic_DNA"/>
</dbReference>
<dbReference type="GO" id="GO:0006355">
    <property type="term" value="P:regulation of DNA-templated transcription"/>
    <property type="evidence" value="ECO:0007669"/>
    <property type="project" value="InterPro"/>
</dbReference>
<dbReference type="SUPFAM" id="SSF48452">
    <property type="entry name" value="TPR-like"/>
    <property type="match status" value="1"/>
</dbReference>
<dbReference type="Gene3D" id="1.25.40.10">
    <property type="entry name" value="Tetratricopeptide repeat domain"/>
    <property type="match status" value="1"/>
</dbReference>
<organism evidence="2">
    <name type="scientific">uncultured Stenotrophomonas sp</name>
    <dbReference type="NCBI Taxonomy" id="165438"/>
    <lineage>
        <taxon>Bacteria</taxon>
        <taxon>Pseudomonadati</taxon>
        <taxon>Pseudomonadota</taxon>
        <taxon>Gammaproteobacteria</taxon>
        <taxon>Lysobacterales</taxon>
        <taxon>Lysobacteraceae</taxon>
        <taxon>Stenotrophomonas</taxon>
        <taxon>environmental samples</taxon>
    </lineage>
</organism>
<dbReference type="Gene3D" id="1.10.10.10">
    <property type="entry name" value="Winged helix-like DNA-binding domain superfamily/Winged helix DNA-binding domain"/>
    <property type="match status" value="1"/>
</dbReference>
<dbReference type="GO" id="GO:0003677">
    <property type="term" value="F:DNA binding"/>
    <property type="evidence" value="ECO:0007669"/>
    <property type="project" value="InterPro"/>
</dbReference>